<sequence length="821" mass="91617">MNLTTAASLPKPAPRASDPATLAGEIIERLTYRIGKNAAAAKAHDWLAASILVVRDRIIDSWIASTQETYEAGAKRVYYLSLEFLIGRLMRDAVSNLGLMEAMREALSSLGVDIDLIRELEPDAALGNGGLGRLAACFMESMATVDVPAYGYGIRYVNGMFRQEISDGWQVELPETWLAHGNNWEFERREASYEIGFGGVVELAAADGSGDHARHWKPHDRFIATAYDTPVVGWRGERVNTLRLWTAQPIDPILLDAFNAGDHIGALRESNQAEALTRVLYPADATPAGQELRLRQEYFFSSASLQDITRRHLQYFGDLRTLPDKAAIQLNDTHPAVAVAELMRILIDHHDLGFDEAWDVTRRTFSYTNHTLLPEALESWPVPLFERLLPRHMQLVYAINAKLLIEARKDRGFDDGAISAISLIDEGGDRRVRMGNLAFAGSHSVNGVSALHTELMKETVFADLHKLYPDRINNKTNGITPRRWLMQCNPGLTSLLREAIGDAFLDDAEALQALKPFAEDSAFQEKFAAVKRANKVVLSNLLRDRMGLKIDPDALFDTQIKRIHEYKRQLLNIVEAVALYDQIRSHPERDWVPRVKLFGGKAAPSYHNAKLIIKLANDVARVINHDPAVQGMLKVAFVPNYNVSLAEIMMPAADLSEQISTAGMEASGTGNMKFALNGALTIGTLDGANVEMRDHVGAENIKIFGLTAAQVSEWRSGGYQPRKVIEASRELSQALSAIQSGVFSPDDRDRYRDLIQGLYDHDWFMVAADFDAYHAAQRELDTLWGDQPQWRAQAIRNVAGMGWFSSDRTIRQYASEIWKVL</sequence>
<dbReference type="Pfam" id="PF00343">
    <property type="entry name" value="Phosphorylase"/>
    <property type="match status" value="1"/>
</dbReference>
<dbReference type="SUPFAM" id="SSF53756">
    <property type="entry name" value="UDP-Glycosyltransferase/glycogen phosphorylase"/>
    <property type="match status" value="1"/>
</dbReference>
<dbReference type="CDD" id="cd04300">
    <property type="entry name" value="GT35_Glycogen_Phosphorylase"/>
    <property type="match status" value="1"/>
</dbReference>
<dbReference type="OrthoDB" id="7229284at2"/>
<keyword evidence="9 12" id="KW-0663">Pyridoxal phosphate</keyword>
<evidence type="ECO:0000313" key="15">
    <source>
        <dbReference type="Proteomes" id="UP000282971"/>
    </source>
</evidence>
<keyword evidence="8 13" id="KW-0808">Transferase</keyword>
<dbReference type="InterPro" id="IPR035090">
    <property type="entry name" value="Pyridoxal_P_attach_site"/>
</dbReference>
<evidence type="ECO:0000256" key="2">
    <source>
        <dbReference type="ARBA" id="ARBA00001933"/>
    </source>
</evidence>
<keyword evidence="10 13" id="KW-0119">Carbohydrate metabolism</keyword>
<comment type="similarity">
    <text evidence="4 13">Belongs to the glycogen phosphorylase family.</text>
</comment>
<dbReference type="InterPro" id="IPR000811">
    <property type="entry name" value="Glyco_trans_35"/>
</dbReference>
<evidence type="ECO:0000256" key="7">
    <source>
        <dbReference type="ARBA" id="ARBA00022676"/>
    </source>
</evidence>
<comment type="subcellular location">
    <subcellularLocation>
        <location evidence="3">Cytoplasm</location>
    </subcellularLocation>
</comment>
<evidence type="ECO:0000256" key="8">
    <source>
        <dbReference type="ARBA" id="ARBA00022679"/>
    </source>
</evidence>
<dbReference type="Gene3D" id="3.40.50.2000">
    <property type="entry name" value="Glycogen Phosphorylase B"/>
    <property type="match status" value="2"/>
</dbReference>
<proteinExistence type="inferred from homology"/>
<protein>
    <recommendedName>
        <fullName evidence="13">Alpha-1,4 glucan phosphorylase</fullName>
        <ecNumber evidence="13">2.4.1.1</ecNumber>
    </recommendedName>
</protein>
<organism evidence="14 15">
    <name type="scientific">Sphingomonas crocodyli</name>
    <dbReference type="NCBI Taxonomy" id="1979270"/>
    <lineage>
        <taxon>Bacteria</taxon>
        <taxon>Pseudomonadati</taxon>
        <taxon>Pseudomonadota</taxon>
        <taxon>Alphaproteobacteria</taxon>
        <taxon>Sphingomonadales</taxon>
        <taxon>Sphingomonadaceae</taxon>
        <taxon>Sphingomonas</taxon>
    </lineage>
</organism>
<dbReference type="AlphaFoldDB" id="A0A437M9I2"/>
<evidence type="ECO:0000256" key="4">
    <source>
        <dbReference type="ARBA" id="ARBA00006047"/>
    </source>
</evidence>
<dbReference type="EC" id="2.4.1.1" evidence="13"/>
<dbReference type="GO" id="GO:0008184">
    <property type="term" value="F:glycogen phosphorylase activity"/>
    <property type="evidence" value="ECO:0007669"/>
    <property type="project" value="InterPro"/>
</dbReference>
<dbReference type="PROSITE" id="PS00102">
    <property type="entry name" value="PHOSPHORYLASE"/>
    <property type="match status" value="1"/>
</dbReference>
<comment type="cofactor">
    <cofactor evidence="2 13">
        <name>pyridoxal 5'-phosphate</name>
        <dbReference type="ChEBI" id="CHEBI:597326"/>
    </cofactor>
</comment>
<gene>
    <name evidence="14" type="ORF">EOD43_11005</name>
</gene>
<evidence type="ECO:0000256" key="12">
    <source>
        <dbReference type="PIRSR" id="PIRSR000460-1"/>
    </source>
</evidence>
<dbReference type="Proteomes" id="UP000282971">
    <property type="component" value="Unassembled WGS sequence"/>
</dbReference>
<dbReference type="PANTHER" id="PTHR11468">
    <property type="entry name" value="GLYCOGEN PHOSPHORYLASE"/>
    <property type="match status" value="1"/>
</dbReference>
<evidence type="ECO:0000256" key="6">
    <source>
        <dbReference type="ARBA" id="ARBA00022533"/>
    </source>
</evidence>
<evidence type="ECO:0000256" key="1">
    <source>
        <dbReference type="ARBA" id="ARBA00001275"/>
    </source>
</evidence>
<dbReference type="InterPro" id="IPR011833">
    <property type="entry name" value="Glycg_phsphrylas"/>
</dbReference>
<dbReference type="PIRSF" id="PIRSF000460">
    <property type="entry name" value="Pprylas_GlgP"/>
    <property type="match status" value="1"/>
</dbReference>
<comment type="catalytic activity">
    <reaction evidence="1 13">
        <text>[(1-&gt;4)-alpha-D-glucosyl](n) + phosphate = [(1-&gt;4)-alpha-D-glucosyl](n-1) + alpha-D-glucose 1-phosphate</text>
        <dbReference type="Rhea" id="RHEA:41732"/>
        <dbReference type="Rhea" id="RHEA-COMP:9584"/>
        <dbReference type="Rhea" id="RHEA-COMP:9586"/>
        <dbReference type="ChEBI" id="CHEBI:15444"/>
        <dbReference type="ChEBI" id="CHEBI:43474"/>
        <dbReference type="ChEBI" id="CHEBI:58601"/>
        <dbReference type="EC" id="2.4.1.1"/>
    </reaction>
</comment>
<feature type="modified residue" description="N6-(pyridoxal phosphate)lysine" evidence="12">
    <location>
        <position position="673"/>
    </location>
</feature>
<keyword evidence="7 13" id="KW-0328">Glycosyltransferase</keyword>
<comment type="caution">
    <text evidence="14">The sequence shown here is derived from an EMBL/GenBank/DDBJ whole genome shotgun (WGS) entry which is preliminary data.</text>
</comment>
<reference evidence="14 15" key="1">
    <citation type="submission" date="2019-01" db="EMBL/GenBank/DDBJ databases">
        <authorList>
            <person name="Chen W.-M."/>
        </authorList>
    </citation>
    <scope>NUCLEOTIDE SEQUENCE [LARGE SCALE GENOMIC DNA]</scope>
    <source>
        <strain evidence="14 15">CCP-7</strain>
    </source>
</reference>
<dbReference type="RefSeq" id="WP_127743744.1">
    <property type="nucleotide sequence ID" value="NZ_SACN01000001.1"/>
</dbReference>
<keyword evidence="6" id="KW-0021">Allosteric enzyme</keyword>
<dbReference type="FunFam" id="3.40.50.2000:FF:000003">
    <property type="entry name" value="Alpha-1,4 glucan phosphorylase"/>
    <property type="match status" value="1"/>
</dbReference>
<evidence type="ECO:0000256" key="11">
    <source>
        <dbReference type="ARBA" id="ARBA00025174"/>
    </source>
</evidence>
<dbReference type="GO" id="GO:0005980">
    <property type="term" value="P:glycogen catabolic process"/>
    <property type="evidence" value="ECO:0007669"/>
    <property type="project" value="TreeGrafter"/>
</dbReference>
<evidence type="ECO:0000256" key="10">
    <source>
        <dbReference type="ARBA" id="ARBA00023277"/>
    </source>
</evidence>
<dbReference type="NCBIfam" id="TIGR02093">
    <property type="entry name" value="P_ylase"/>
    <property type="match status" value="1"/>
</dbReference>
<evidence type="ECO:0000256" key="5">
    <source>
        <dbReference type="ARBA" id="ARBA00022490"/>
    </source>
</evidence>
<evidence type="ECO:0000313" key="14">
    <source>
        <dbReference type="EMBL" id="RVT94342.1"/>
    </source>
</evidence>
<dbReference type="FunFam" id="3.40.50.2000:FF:000153">
    <property type="entry name" value="Alpha-1,4 glucan phosphorylase"/>
    <property type="match status" value="1"/>
</dbReference>
<evidence type="ECO:0000256" key="13">
    <source>
        <dbReference type="RuleBase" id="RU000587"/>
    </source>
</evidence>
<keyword evidence="15" id="KW-1185">Reference proteome</keyword>
<dbReference type="GO" id="GO:0030170">
    <property type="term" value="F:pyridoxal phosphate binding"/>
    <property type="evidence" value="ECO:0007669"/>
    <property type="project" value="InterPro"/>
</dbReference>
<dbReference type="EMBL" id="SACN01000001">
    <property type="protein sequence ID" value="RVT94342.1"/>
    <property type="molecule type" value="Genomic_DNA"/>
</dbReference>
<accession>A0A437M9I2</accession>
<dbReference type="GO" id="GO:0005737">
    <property type="term" value="C:cytoplasm"/>
    <property type="evidence" value="ECO:0007669"/>
    <property type="project" value="UniProtKB-SubCell"/>
</dbReference>
<dbReference type="PANTHER" id="PTHR11468:SF3">
    <property type="entry name" value="GLYCOGEN PHOSPHORYLASE, LIVER FORM"/>
    <property type="match status" value="1"/>
</dbReference>
<keyword evidence="5" id="KW-0963">Cytoplasm</keyword>
<comment type="function">
    <text evidence="13">Allosteric enzyme that catalyzes the rate-limiting step in glycogen catabolism, the phosphorolytic cleavage of glycogen to produce glucose-1-phosphate, and plays a central role in maintaining cellular and organismal glucose homeostasis.</text>
</comment>
<comment type="function">
    <text evidence="11">Phosphorylase is an important allosteric enzyme in carbohydrate metabolism. Enzymes from different sources differ in their regulatory mechanisms and in their natural substrates. However, all known phosphorylases share catalytic and structural properties.</text>
</comment>
<evidence type="ECO:0000256" key="3">
    <source>
        <dbReference type="ARBA" id="ARBA00004496"/>
    </source>
</evidence>
<evidence type="ECO:0000256" key="9">
    <source>
        <dbReference type="ARBA" id="ARBA00022898"/>
    </source>
</evidence>
<name>A0A437M9I2_9SPHN</name>